<sequence length="208" mass="23568">MFCLPSTLDHLENALRQVQLRLRGVDKPWLVGGSCGLLLHGVPLQAPPRDLDLYADDESASELHRALSGYAVDEQTEDRSGMYRSILSHYSIEDIKVELVCGFEVTAHESVYRVEAGYLVQSQPIAIRTGGVMEPETESDVSLPPLKLMPLEHELLFNVLRDRPDRYEAIAGVMRSRSKGMTPFMRELMRRNRLGKQVKARLKRLLQP</sequence>
<organism evidence="1 2">
    <name type="scientific">Paenibacillus piri</name>
    <dbReference type="NCBI Taxonomy" id="2547395"/>
    <lineage>
        <taxon>Bacteria</taxon>
        <taxon>Bacillati</taxon>
        <taxon>Bacillota</taxon>
        <taxon>Bacilli</taxon>
        <taxon>Bacillales</taxon>
        <taxon>Paenibacillaceae</taxon>
        <taxon>Paenibacillus</taxon>
    </lineage>
</organism>
<evidence type="ECO:0008006" key="3">
    <source>
        <dbReference type="Google" id="ProtNLM"/>
    </source>
</evidence>
<protein>
    <recommendedName>
        <fullName evidence="3">Nucleotidyltransferase family protein</fullName>
    </recommendedName>
</protein>
<dbReference type="Gene3D" id="3.30.460.40">
    <property type="match status" value="1"/>
</dbReference>
<keyword evidence="2" id="KW-1185">Reference proteome</keyword>
<evidence type="ECO:0000313" key="2">
    <source>
        <dbReference type="Proteomes" id="UP000295636"/>
    </source>
</evidence>
<evidence type="ECO:0000313" key="1">
    <source>
        <dbReference type="EMBL" id="TDF99821.1"/>
    </source>
</evidence>
<reference evidence="1 2" key="1">
    <citation type="submission" date="2019-03" db="EMBL/GenBank/DDBJ databases">
        <title>This is whole genome sequence of Paenibacillus sp MS74 strain.</title>
        <authorList>
            <person name="Trinh H.N."/>
        </authorList>
    </citation>
    <scope>NUCLEOTIDE SEQUENCE [LARGE SCALE GENOMIC DNA]</scope>
    <source>
        <strain evidence="1 2">MS74</strain>
    </source>
</reference>
<comment type="caution">
    <text evidence="1">The sequence shown here is derived from an EMBL/GenBank/DDBJ whole genome shotgun (WGS) entry which is preliminary data.</text>
</comment>
<dbReference type="SUPFAM" id="SSF81301">
    <property type="entry name" value="Nucleotidyltransferase"/>
    <property type="match status" value="1"/>
</dbReference>
<gene>
    <name evidence="1" type="ORF">E1757_05600</name>
</gene>
<dbReference type="AlphaFoldDB" id="A0A4R5KV35"/>
<dbReference type="OrthoDB" id="2678373at2"/>
<dbReference type="InterPro" id="IPR043519">
    <property type="entry name" value="NT_sf"/>
</dbReference>
<proteinExistence type="predicted"/>
<dbReference type="Proteomes" id="UP000295636">
    <property type="component" value="Unassembled WGS sequence"/>
</dbReference>
<accession>A0A4R5KV35</accession>
<dbReference type="Pfam" id="PF10706">
    <property type="entry name" value="Aminoglyc_resit"/>
    <property type="match status" value="1"/>
</dbReference>
<dbReference type="EMBL" id="SMRT01000002">
    <property type="protein sequence ID" value="TDF99821.1"/>
    <property type="molecule type" value="Genomic_DNA"/>
</dbReference>
<dbReference type="InterPro" id="IPR019646">
    <property type="entry name" value="Aminoglyc_AdlTrfase"/>
</dbReference>
<name>A0A4R5KV35_9BACL</name>